<keyword evidence="6 8" id="KW-0413">Isomerase</keyword>
<dbReference type="GO" id="GO:0005829">
    <property type="term" value="C:cytosol"/>
    <property type="evidence" value="ECO:0007669"/>
    <property type="project" value="TreeGrafter"/>
</dbReference>
<dbReference type="RefSeq" id="WP_073611700.1">
    <property type="nucleotide sequence ID" value="NZ_FRFE01000001.1"/>
</dbReference>
<feature type="active site" description="Proton acceptor" evidence="8">
    <location>
        <position position="213"/>
    </location>
</feature>
<evidence type="ECO:0000313" key="10">
    <source>
        <dbReference type="EMBL" id="SHO43269.1"/>
    </source>
</evidence>
<dbReference type="HAMAP" id="MF_00197">
    <property type="entry name" value="DAP_epimerase"/>
    <property type="match status" value="1"/>
</dbReference>
<evidence type="ECO:0000256" key="9">
    <source>
        <dbReference type="PROSITE-ProRule" id="PRU10125"/>
    </source>
</evidence>
<dbReference type="NCBIfam" id="TIGR00652">
    <property type="entry name" value="DapF"/>
    <property type="match status" value="1"/>
</dbReference>
<feature type="active site" description="Proton donor" evidence="8">
    <location>
        <position position="79"/>
    </location>
</feature>
<sequence>MTVQFPVAFEKMSGTGNDFIIIDNRAGLIPHEEQAQFAVKVCRRKFSAGADGLILIENTETADFKWQFYNADGSVAEMCGNGSRCAARFAFQHGIAGRTMKFETIAGIIEAEIIGSEEEVRILLTEPLDYRFNLEINLDGESHEVSFVNTGVPHAVIFVDTNDVPVKKWGRKIRYHELFQPAGTNANFVRLLGDNTILSRTYERGVEDETMACGTGAVASAIMASIHKGLVSPVEVQTSGGDRLTIHFDMKSGPEAQKVYLQGPARIIYSGNLTAESLL</sequence>
<comment type="catalytic activity">
    <reaction evidence="7 8">
        <text>(2S,6S)-2,6-diaminopimelate = meso-2,6-diaminopimelate</text>
        <dbReference type="Rhea" id="RHEA:15393"/>
        <dbReference type="ChEBI" id="CHEBI:57609"/>
        <dbReference type="ChEBI" id="CHEBI:57791"/>
        <dbReference type="EC" id="5.1.1.7"/>
    </reaction>
</comment>
<proteinExistence type="inferred from homology"/>
<name>A0A1M7XWW1_9BACT</name>
<comment type="function">
    <text evidence="8">Catalyzes the stereoinversion of LL-2,6-diaminopimelate (L,L-DAP) to meso-diaminopimelate (meso-DAP), a precursor of L-lysine and an essential component of the bacterial peptidoglycan.</text>
</comment>
<feature type="site" description="Could be important to modulate the pK values of the two catalytic cysteine residues" evidence="8">
    <location>
        <position position="154"/>
    </location>
</feature>
<protein>
    <recommendedName>
        <fullName evidence="3 8">Diaminopimelate epimerase</fullName>
        <shortName evidence="8">DAP epimerase</shortName>
        <ecNumber evidence="3 8">5.1.1.7</ecNumber>
    </recommendedName>
    <alternativeName>
        <fullName evidence="8">PLP-independent amino acid racemase</fullName>
    </alternativeName>
</protein>
<evidence type="ECO:0000256" key="7">
    <source>
        <dbReference type="ARBA" id="ARBA00051712"/>
    </source>
</evidence>
<evidence type="ECO:0000256" key="6">
    <source>
        <dbReference type="ARBA" id="ARBA00023235"/>
    </source>
</evidence>
<dbReference type="Pfam" id="PF01678">
    <property type="entry name" value="DAP_epimerase"/>
    <property type="match status" value="2"/>
</dbReference>
<feature type="binding site" evidence="8">
    <location>
        <position position="70"/>
    </location>
    <ligand>
        <name>substrate</name>
    </ligand>
</feature>
<comment type="similarity">
    <text evidence="2 8">Belongs to the diaminopimelate epimerase family.</text>
</comment>
<evidence type="ECO:0000313" key="11">
    <source>
        <dbReference type="Proteomes" id="UP000184603"/>
    </source>
</evidence>
<evidence type="ECO:0000256" key="2">
    <source>
        <dbReference type="ARBA" id="ARBA00010219"/>
    </source>
</evidence>
<keyword evidence="11" id="KW-1185">Reference proteome</keyword>
<comment type="subunit">
    <text evidence="8">Homodimer.</text>
</comment>
<dbReference type="EC" id="5.1.1.7" evidence="3 8"/>
<dbReference type="STRING" id="1121416.SAMN02745220_00360"/>
<keyword evidence="5 8" id="KW-0457">Lysine biosynthesis</keyword>
<evidence type="ECO:0000256" key="1">
    <source>
        <dbReference type="ARBA" id="ARBA00005196"/>
    </source>
</evidence>
<evidence type="ECO:0000256" key="3">
    <source>
        <dbReference type="ARBA" id="ARBA00013080"/>
    </source>
</evidence>
<dbReference type="InterPro" id="IPR018510">
    <property type="entry name" value="DAP_epimerase_AS"/>
</dbReference>
<feature type="binding site" evidence="8">
    <location>
        <begin position="203"/>
        <end position="204"/>
    </location>
    <ligand>
        <name>substrate</name>
    </ligand>
</feature>
<evidence type="ECO:0000256" key="4">
    <source>
        <dbReference type="ARBA" id="ARBA00022605"/>
    </source>
</evidence>
<feature type="site" description="Could be important to modulate the pK values of the two catalytic cysteine residues" evidence="8">
    <location>
        <position position="203"/>
    </location>
</feature>
<keyword evidence="4 8" id="KW-0028">Amino-acid biosynthesis</keyword>
<dbReference type="SUPFAM" id="SSF54506">
    <property type="entry name" value="Diaminopimelate epimerase-like"/>
    <property type="match status" value="2"/>
</dbReference>
<accession>A0A1M7XWW1</accession>
<dbReference type="GO" id="GO:0008837">
    <property type="term" value="F:diaminopimelate epimerase activity"/>
    <property type="evidence" value="ECO:0007669"/>
    <property type="project" value="UniProtKB-UniRule"/>
</dbReference>
<dbReference type="Gene3D" id="3.10.310.10">
    <property type="entry name" value="Diaminopimelate Epimerase, Chain A, domain 1"/>
    <property type="match status" value="2"/>
</dbReference>
<dbReference type="GO" id="GO:0009089">
    <property type="term" value="P:lysine biosynthetic process via diaminopimelate"/>
    <property type="evidence" value="ECO:0007669"/>
    <property type="project" value="UniProtKB-UniRule"/>
</dbReference>
<organism evidence="10 11">
    <name type="scientific">Desulfopila aestuarii DSM 18488</name>
    <dbReference type="NCBI Taxonomy" id="1121416"/>
    <lineage>
        <taxon>Bacteria</taxon>
        <taxon>Pseudomonadati</taxon>
        <taxon>Thermodesulfobacteriota</taxon>
        <taxon>Desulfobulbia</taxon>
        <taxon>Desulfobulbales</taxon>
        <taxon>Desulfocapsaceae</taxon>
        <taxon>Desulfopila</taxon>
    </lineage>
</organism>
<dbReference type="Proteomes" id="UP000184603">
    <property type="component" value="Unassembled WGS sequence"/>
</dbReference>
<dbReference type="OrthoDB" id="9805408at2"/>
<comment type="caution">
    <text evidence="8">Lacks conserved residue(s) required for the propagation of feature annotation.</text>
</comment>
<feature type="binding site" evidence="8">
    <location>
        <begin position="80"/>
        <end position="81"/>
    </location>
    <ligand>
        <name>substrate</name>
    </ligand>
</feature>
<dbReference type="PANTHER" id="PTHR31689:SF0">
    <property type="entry name" value="DIAMINOPIMELATE EPIMERASE"/>
    <property type="match status" value="1"/>
</dbReference>
<dbReference type="UniPathway" id="UPA00034">
    <property type="reaction ID" value="UER00025"/>
</dbReference>
<comment type="pathway">
    <text evidence="1 8">Amino-acid biosynthesis; L-lysine biosynthesis via DAP pathway; DL-2,6-diaminopimelate from LL-2,6-diaminopimelate: step 1/1.</text>
</comment>
<evidence type="ECO:0000256" key="5">
    <source>
        <dbReference type="ARBA" id="ARBA00023154"/>
    </source>
</evidence>
<reference evidence="10 11" key="1">
    <citation type="submission" date="2016-12" db="EMBL/GenBank/DDBJ databases">
        <authorList>
            <person name="Song W.-J."/>
            <person name="Kurnit D.M."/>
        </authorList>
    </citation>
    <scope>NUCLEOTIDE SEQUENCE [LARGE SCALE GENOMIC DNA]</scope>
    <source>
        <strain evidence="10 11">DSM 18488</strain>
    </source>
</reference>
<dbReference type="InterPro" id="IPR001653">
    <property type="entry name" value="DAP_epimerase_DapF"/>
</dbReference>
<feature type="binding site" evidence="8">
    <location>
        <position position="185"/>
    </location>
    <ligand>
        <name>substrate</name>
    </ligand>
</feature>
<feature type="binding site" evidence="8">
    <location>
        <position position="17"/>
    </location>
    <ligand>
        <name>substrate</name>
    </ligand>
</feature>
<dbReference type="AlphaFoldDB" id="A0A1M7XWW1"/>
<comment type="subcellular location">
    <subcellularLocation>
        <location evidence="8">Cytoplasm</location>
    </subcellularLocation>
</comment>
<dbReference type="EMBL" id="FRFE01000001">
    <property type="protein sequence ID" value="SHO43269.1"/>
    <property type="molecule type" value="Genomic_DNA"/>
</dbReference>
<dbReference type="PANTHER" id="PTHR31689">
    <property type="entry name" value="DIAMINOPIMELATE EPIMERASE, CHLOROPLASTIC"/>
    <property type="match status" value="1"/>
</dbReference>
<evidence type="ECO:0000256" key="8">
    <source>
        <dbReference type="HAMAP-Rule" id="MF_00197"/>
    </source>
</evidence>
<dbReference type="PROSITE" id="PS01326">
    <property type="entry name" value="DAP_EPIMERASE"/>
    <property type="match status" value="1"/>
</dbReference>
<keyword evidence="8" id="KW-0963">Cytoplasm</keyword>
<gene>
    <name evidence="8" type="primary">dapF</name>
    <name evidence="10" type="ORF">SAMN02745220_00360</name>
</gene>
<feature type="binding site" evidence="8">
    <location>
        <begin position="214"/>
        <end position="215"/>
    </location>
    <ligand>
        <name>substrate</name>
    </ligand>
</feature>
<feature type="active site" evidence="9">
    <location>
        <position position="79"/>
    </location>
</feature>